<gene>
    <name evidence="2" type="ORF">KC622_00385</name>
</gene>
<reference evidence="2" key="2">
    <citation type="journal article" date="2021" name="Microbiome">
        <title>Successional dynamics and alternative stable states in a saline activated sludge microbial community over 9 years.</title>
        <authorList>
            <person name="Wang Y."/>
            <person name="Ye J."/>
            <person name="Ju F."/>
            <person name="Liu L."/>
            <person name="Boyd J.A."/>
            <person name="Deng Y."/>
            <person name="Parks D.H."/>
            <person name="Jiang X."/>
            <person name="Yin X."/>
            <person name="Woodcroft B.J."/>
            <person name="Tyson G.W."/>
            <person name="Hugenholtz P."/>
            <person name="Polz M.F."/>
            <person name="Zhang T."/>
        </authorList>
    </citation>
    <scope>NUCLEOTIDE SEQUENCE</scope>
    <source>
        <strain evidence="2">HKST-UBA16</strain>
    </source>
</reference>
<dbReference type="SUPFAM" id="SSF141259">
    <property type="entry name" value="CarD-like"/>
    <property type="match status" value="1"/>
</dbReference>
<organism evidence="2 3">
    <name type="scientific">Candidatus Dojkabacteria bacterium</name>
    <dbReference type="NCBI Taxonomy" id="2099670"/>
    <lineage>
        <taxon>Bacteria</taxon>
        <taxon>Candidatus Dojkabacteria</taxon>
    </lineage>
</organism>
<sequence>MASVDSSVRNIGVESKIFYPSHGAGKIIKEKVIEFGGEKKKYFEFSFINKKLTISTPVQNLDTLGIRPVRLPDYILGKIKVLKSRPISKPAVRNYNELIEVIRDLDTRGEVDAFIEIIQYCNHEMRTREKEGRLIPVSIVKYVKTSIDHLVSELAVSSGLGYDEALKQFREFTGIKIL</sequence>
<protein>
    <recommendedName>
        <fullName evidence="1">CarD-like/TRCF RNAP-interacting domain-containing protein</fullName>
    </recommendedName>
</protein>
<evidence type="ECO:0000313" key="2">
    <source>
        <dbReference type="EMBL" id="MCA9374767.1"/>
    </source>
</evidence>
<dbReference type="SMART" id="SM01058">
    <property type="entry name" value="CarD_TRCF"/>
    <property type="match status" value="1"/>
</dbReference>
<dbReference type="AlphaFoldDB" id="A0A955HYA2"/>
<reference evidence="2" key="1">
    <citation type="submission" date="2020-04" db="EMBL/GenBank/DDBJ databases">
        <authorList>
            <person name="Zhang T."/>
        </authorList>
    </citation>
    <scope>NUCLEOTIDE SEQUENCE</scope>
    <source>
        <strain evidence="2">HKST-UBA16</strain>
    </source>
</reference>
<dbReference type="InterPro" id="IPR003711">
    <property type="entry name" value="CarD-like/TRCF_RID"/>
</dbReference>
<dbReference type="Proteomes" id="UP000748332">
    <property type="component" value="Unassembled WGS sequence"/>
</dbReference>
<proteinExistence type="predicted"/>
<dbReference type="Pfam" id="PF02559">
    <property type="entry name" value="CarD_TRCF_RID"/>
    <property type="match status" value="1"/>
</dbReference>
<dbReference type="InterPro" id="IPR036101">
    <property type="entry name" value="CarD-like/TRCF_RID_sf"/>
</dbReference>
<dbReference type="Gene3D" id="2.40.10.170">
    <property type="match status" value="1"/>
</dbReference>
<feature type="non-terminal residue" evidence="2">
    <location>
        <position position="1"/>
    </location>
</feature>
<comment type="caution">
    <text evidence="2">The sequence shown here is derived from an EMBL/GenBank/DDBJ whole genome shotgun (WGS) entry which is preliminary data.</text>
</comment>
<feature type="domain" description="CarD-like/TRCF RNAP-interacting" evidence="1">
    <location>
        <begin position="10"/>
        <end position="106"/>
    </location>
</feature>
<evidence type="ECO:0000259" key="1">
    <source>
        <dbReference type="SMART" id="SM01058"/>
    </source>
</evidence>
<name>A0A955HYA2_9BACT</name>
<dbReference type="EMBL" id="JAGQLM010000016">
    <property type="protein sequence ID" value="MCA9374767.1"/>
    <property type="molecule type" value="Genomic_DNA"/>
</dbReference>
<evidence type="ECO:0000313" key="3">
    <source>
        <dbReference type="Proteomes" id="UP000748332"/>
    </source>
</evidence>
<accession>A0A955HYA2</accession>